<keyword evidence="1" id="KW-0472">Membrane</keyword>
<keyword evidence="1" id="KW-1133">Transmembrane helix</keyword>
<dbReference type="RefSeq" id="WP_092104690.1">
    <property type="nucleotide sequence ID" value="NZ_FOOT01000008.1"/>
</dbReference>
<evidence type="ECO:0000313" key="2">
    <source>
        <dbReference type="EMBL" id="SFH24404.1"/>
    </source>
</evidence>
<dbReference type="Pfam" id="PF11026">
    <property type="entry name" value="DUF2721"/>
    <property type="match status" value="1"/>
</dbReference>
<gene>
    <name evidence="2" type="ORF">SAMN05421739_10852</name>
</gene>
<name>A0A1I2YFI8_9BACT</name>
<feature type="transmembrane region" description="Helical" evidence="1">
    <location>
        <begin position="12"/>
        <end position="33"/>
    </location>
</feature>
<keyword evidence="3" id="KW-1185">Reference proteome</keyword>
<evidence type="ECO:0000256" key="1">
    <source>
        <dbReference type="SAM" id="Phobius"/>
    </source>
</evidence>
<dbReference type="InterPro" id="IPR021279">
    <property type="entry name" value="DUF2721"/>
</dbReference>
<dbReference type="Proteomes" id="UP000198724">
    <property type="component" value="Unassembled WGS sequence"/>
</dbReference>
<keyword evidence="1" id="KW-0812">Transmembrane</keyword>
<dbReference type="EMBL" id="FOOT01000008">
    <property type="protein sequence ID" value="SFH24404.1"/>
    <property type="molecule type" value="Genomic_DNA"/>
</dbReference>
<dbReference type="AlphaFoldDB" id="A0A1I2YFI8"/>
<evidence type="ECO:0000313" key="3">
    <source>
        <dbReference type="Proteomes" id="UP000198724"/>
    </source>
</evidence>
<sequence length="133" mass="15032">MEITLTTPALLFPALSLLLLAYTNRFLGLASLIRSLKDRYAASRDQRVYGQIRNLRERLILIRNMQAFGTLSMFGCVLCMFLLFGGYMDAGKYVFAFSLLMMLISLALAIREIQISVKALELELNDLQEAADK</sequence>
<evidence type="ECO:0008006" key="4">
    <source>
        <dbReference type="Google" id="ProtNLM"/>
    </source>
</evidence>
<feature type="transmembrane region" description="Helical" evidence="1">
    <location>
        <begin position="67"/>
        <end position="87"/>
    </location>
</feature>
<dbReference type="STRING" id="1436961.SAMN05421739_10852"/>
<feature type="transmembrane region" description="Helical" evidence="1">
    <location>
        <begin position="93"/>
        <end position="110"/>
    </location>
</feature>
<accession>A0A1I2YFI8</accession>
<reference evidence="3" key="1">
    <citation type="submission" date="2016-10" db="EMBL/GenBank/DDBJ databases">
        <authorList>
            <person name="Varghese N."/>
            <person name="Submissions S."/>
        </authorList>
    </citation>
    <scope>NUCLEOTIDE SEQUENCE [LARGE SCALE GENOMIC DNA]</scope>
    <source>
        <strain evidence="3">LP51</strain>
    </source>
</reference>
<organism evidence="2 3">
    <name type="scientific">Pontibacter chinhatensis</name>
    <dbReference type="NCBI Taxonomy" id="1436961"/>
    <lineage>
        <taxon>Bacteria</taxon>
        <taxon>Pseudomonadati</taxon>
        <taxon>Bacteroidota</taxon>
        <taxon>Cytophagia</taxon>
        <taxon>Cytophagales</taxon>
        <taxon>Hymenobacteraceae</taxon>
        <taxon>Pontibacter</taxon>
    </lineage>
</organism>
<protein>
    <recommendedName>
        <fullName evidence="4">DUF2721 domain-containing protein</fullName>
    </recommendedName>
</protein>
<proteinExistence type="predicted"/>
<dbReference type="OrthoDB" id="9813525at2"/>